<dbReference type="RefSeq" id="WP_189210894.1">
    <property type="nucleotide sequence ID" value="NZ_BMRB01000002.1"/>
</dbReference>
<gene>
    <name evidence="4" type="ORF">GCM10010171_28650</name>
</gene>
<dbReference type="PANTHER" id="PTHR33495">
    <property type="entry name" value="ANTI-SIGMA FACTOR ANTAGONIST TM_1081-RELATED-RELATED"/>
    <property type="match status" value="1"/>
</dbReference>
<reference evidence="4" key="1">
    <citation type="journal article" date="2014" name="Int. J. Syst. Evol. Microbiol.">
        <title>Complete genome sequence of Corynebacterium casei LMG S-19264T (=DSM 44701T), isolated from a smear-ripened cheese.</title>
        <authorList>
            <consortium name="US DOE Joint Genome Institute (JGI-PGF)"/>
            <person name="Walter F."/>
            <person name="Albersmeier A."/>
            <person name="Kalinowski J."/>
            <person name="Ruckert C."/>
        </authorList>
    </citation>
    <scope>NUCLEOTIDE SEQUENCE</scope>
    <source>
        <strain evidence="4">JCM 3276</strain>
    </source>
</reference>
<dbReference type="AlphaFoldDB" id="A0A918GEK5"/>
<accession>A0A918GEK5</accession>
<evidence type="ECO:0000313" key="5">
    <source>
        <dbReference type="Proteomes" id="UP000660680"/>
    </source>
</evidence>
<feature type="domain" description="STAS" evidence="3">
    <location>
        <begin position="5"/>
        <end position="102"/>
    </location>
</feature>
<name>A0A918GEK5_9PSEU</name>
<dbReference type="EMBL" id="BMRB01000002">
    <property type="protein sequence ID" value="GGS32859.1"/>
    <property type="molecule type" value="Genomic_DNA"/>
</dbReference>
<dbReference type="InterPro" id="IPR036513">
    <property type="entry name" value="STAS_dom_sf"/>
</dbReference>
<dbReference type="GO" id="GO:0043856">
    <property type="term" value="F:anti-sigma factor antagonist activity"/>
    <property type="evidence" value="ECO:0007669"/>
    <property type="project" value="InterPro"/>
</dbReference>
<dbReference type="Proteomes" id="UP000660680">
    <property type="component" value="Unassembled WGS sequence"/>
</dbReference>
<keyword evidence="5" id="KW-1185">Reference proteome</keyword>
<evidence type="ECO:0000313" key="4">
    <source>
        <dbReference type="EMBL" id="GGS32859.1"/>
    </source>
</evidence>
<dbReference type="InterPro" id="IPR003658">
    <property type="entry name" value="Anti-sigma_ant"/>
</dbReference>
<evidence type="ECO:0000256" key="2">
    <source>
        <dbReference type="RuleBase" id="RU003749"/>
    </source>
</evidence>
<sequence>MSTLLTLGRSDHGDAVVVTAEGEVDLATAPQLAAALAVAGADADRLLVADLSKLRFLGSAGLAVLVTAGTDAEQNGRSLVVVAGPECVARRALHLTGLDRVLTIVDDEGAALTPGTPRA</sequence>
<evidence type="ECO:0000256" key="1">
    <source>
        <dbReference type="ARBA" id="ARBA00009013"/>
    </source>
</evidence>
<protein>
    <recommendedName>
        <fullName evidence="2">Anti-sigma factor antagonist</fullName>
    </recommendedName>
</protein>
<dbReference type="Pfam" id="PF01740">
    <property type="entry name" value="STAS"/>
    <property type="match status" value="1"/>
</dbReference>
<dbReference type="PANTHER" id="PTHR33495:SF13">
    <property type="entry name" value="ANTI-SIGMA-F FACTOR ANTAGONIST RSFB"/>
    <property type="match status" value="1"/>
</dbReference>
<dbReference type="SUPFAM" id="SSF52091">
    <property type="entry name" value="SpoIIaa-like"/>
    <property type="match status" value="1"/>
</dbReference>
<comment type="similarity">
    <text evidence="1 2">Belongs to the anti-sigma-factor antagonist family.</text>
</comment>
<dbReference type="InterPro" id="IPR002645">
    <property type="entry name" value="STAS_dom"/>
</dbReference>
<reference evidence="4" key="2">
    <citation type="submission" date="2020-09" db="EMBL/GenBank/DDBJ databases">
        <authorList>
            <person name="Sun Q."/>
            <person name="Ohkuma M."/>
        </authorList>
    </citation>
    <scope>NUCLEOTIDE SEQUENCE</scope>
    <source>
        <strain evidence="4">JCM 3276</strain>
    </source>
</reference>
<proteinExistence type="inferred from homology"/>
<dbReference type="NCBIfam" id="TIGR00377">
    <property type="entry name" value="ant_ant_sig"/>
    <property type="match status" value="1"/>
</dbReference>
<comment type="caution">
    <text evidence="4">The sequence shown here is derived from an EMBL/GenBank/DDBJ whole genome shotgun (WGS) entry which is preliminary data.</text>
</comment>
<dbReference type="PROSITE" id="PS50801">
    <property type="entry name" value="STAS"/>
    <property type="match status" value="1"/>
</dbReference>
<evidence type="ECO:0000259" key="3">
    <source>
        <dbReference type="PROSITE" id="PS50801"/>
    </source>
</evidence>
<dbReference type="Gene3D" id="3.30.750.24">
    <property type="entry name" value="STAS domain"/>
    <property type="match status" value="1"/>
</dbReference>
<organism evidence="4 5">
    <name type="scientific">Actinokineospora fastidiosa</name>
    <dbReference type="NCBI Taxonomy" id="1816"/>
    <lineage>
        <taxon>Bacteria</taxon>
        <taxon>Bacillati</taxon>
        <taxon>Actinomycetota</taxon>
        <taxon>Actinomycetes</taxon>
        <taxon>Pseudonocardiales</taxon>
        <taxon>Pseudonocardiaceae</taxon>
        <taxon>Actinokineospora</taxon>
    </lineage>
</organism>
<dbReference type="CDD" id="cd07043">
    <property type="entry name" value="STAS_anti-anti-sigma_factors"/>
    <property type="match status" value="1"/>
</dbReference>